<comment type="caution">
    <text evidence="2">The sequence shown here is derived from an EMBL/GenBank/DDBJ whole genome shotgun (WGS) entry which is preliminary data.</text>
</comment>
<reference evidence="2 3" key="1">
    <citation type="journal article" date="2014" name="Genome Biol. Evol.">
        <title>The genome of the myxosporean Thelohanellus kitauei shows adaptations to nutrient acquisition within its fish host.</title>
        <authorList>
            <person name="Yang Y."/>
            <person name="Xiong J."/>
            <person name="Zhou Z."/>
            <person name="Huo F."/>
            <person name="Miao W."/>
            <person name="Ran C."/>
            <person name="Liu Y."/>
            <person name="Zhang J."/>
            <person name="Feng J."/>
            <person name="Wang M."/>
            <person name="Wang M."/>
            <person name="Wang L."/>
            <person name="Yao B."/>
        </authorList>
    </citation>
    <scope>NUCLEOTIDE SEQUENCE [LARGE SCALE GENOMIC DNA]</scope>
    <source>
        <strain evidence="2">Wuqing</strain>
    </source>
</reference>
<dbReference type="EMBL" id="JWZT01003500">
    <property type="protein sequence ID" value="KII66624.1"/>
    <property type="molecule type" value="Genomic_DNA"/>
</dbReference>
<evidence type="ECO:0000256" key="1">
    <source>
        <dbReference type="SAM" id="MobiDB-lite"/>
    </source>
</evidence>
<protein>
    <submittedName>
        <fullName evidence="2">Uncharacterized protein</fullName>
    </submittedName>
</protein>
<accession>A0A0C2IMK1</accession>
<evidence type="ECO:0000313" key="2">
    <source>
        <dbReference type="EMBL" id="KII66624.1"/>
    </source>
</evidence>
<dbReference type="Proteomes" id="UP000031668">
    <property type="component" value="Unassembled WGS sequence"/>
</dbReference>
<name>A0A0C2IMK1_THEKT</name>
<sequence>MGRPPSGAEIHELSKHIHHLIGIVQDFETSIRNEHERRIESPTEMEFREPGTFGHVSEIQSEGPPPSGSEIKDLSKNIHSLVGTVNDIKALIRQKLKHKKDPFNKMEYRKQRTPGFSQRLTTTGPSPSGQEIEDLSRNIQGLVSTAEDIMALIVCGIFTKS</sequence>
<dbReference type="AlphaFoldDB" id="A0A0C2IMK1"/>
<evidence type="ECO:0000313" key="3">
    <source>
        <dbReference type="Proteomes" id="UP000031668"/>
    </source>
</evidence>
<organism evidence="2 3">
    <name type="scientific">Thelohanellus kitauei</name>
    <name type="common">Myxosporean</name>
    <dbReference type="NCBI Taxonomy" id="669202"/>
    <lineage>
        <taxon>Eukaryota</taxon>
        <taxon>Metazoa</taxon>
        <taxon>Cnidaria</taxon>
        <taxon>Myxozoa</taxon>
        <taxon>Myxosporea</taxon>
        <taxon>Bivalvulida</taxon>
        <taxon>Platysporina</taxon>
        <taxon>Myxobolidae</taxon>
        <taxon>Thelohanellus</taxon>
    </lineage>
</organism>
<keyword evidence="3" id="KW-1185">Reference proteome</keyword>
<feature type="region of interest" description="Disordered" evidence="1">
    <location>
        <begin position="112"/>
        <end position="131"/>
    </location>
</feature>
<gene>
    <name evidence="2" type="ORF">RF11_11335</name>
</gene>
<proteinExistence type="predicted"/>
<feature type="compositionally biased region" description="Polar residues" evidence="1">
    <location>
        <begin position="114"/>
        <end position="129"/>
    </location>
</feature>